<evidence type="ECO:0000313" key="2">
    <source>
        <dbReference type="Proteomes" id="UP000054047"/>
    </source>
</evidence>
<name>A0A0C2FT71_9BILA</name>
<dbReference type="AlphaFoldDB" id="A0A0C2FT71"/>
<reference evidence="1 2" key="1">
    <citation type="submission" date="2013-12" db="EMBL/GenBank/DDBJ databases">
        <title>Draft genome of the parsitic nematode Ancylostoma duodenale.</title>
        <authorList>
            <person name="Mitreva M."/>
        </authorList>
    </citation>
    <scope>NUCLEOTIDE SEQUENCE [LARGE SCALE GENOMIC DNA]</scope>
    <source>
        <strain evidence="1 2">Zhejiang</strain>
    </source>
</reference>
<sequence length="92" mass="10174">MASGSVHVAQVYAPTITHADEEYEEFPEHITKALNARTYGIPRKTYHNIAVGDFNAKVGSGTADEEFIGHMAVEYVMEGEKLYSFCGLFQSV</sequence>
<dbReference type="EMBL" id="KN745405">
    <property type="protein sequence ID" value="KIH51800.1"/>
    <property type="molecule type" value="Genomic_DNA"/>
</dbReference>
<dbReference type="OrthoDB" id="5818846at2759"/>
<gene>
    <name evidence="1" type="ORF">ANCDUO_18107</name>
</gene>
<dbReference type="Proteomes" id="UP000054047">
    <property type="component" value="Unassembled WGS sequence"/>
</dbReference>
<accession>A0A0C2FT71</accession>
<proteinExistence type="predicted"/>
<organism evidence="1 2">
    <name type="scientific">Ancylostoma duodenale</name>
    <dbReference type="NCBI Taxonomy" id="51022"/>
    <lineage>
        <taxon>Eukaryota</taxon>
        <taxon>Metazoa</taxon>
        <taxon>Ecdysozoa</taxon>
        <taxon>Nematoda</taxon>
        <taxon>Chromadorea</taxon>
        <taxon>Rhabditida</taxon>
        <taxon>Rhabditina</taxon>
        <taxon>Rhabditomorpha</taxon>
        <taxon>Strongyloidea</taxon>
        <taxon>Ancylostomatidae</taxon>
        <taxon>Ancylostomatinae</taxon>
        <taxon>Ancylostoma</taxon>
    </lineage>
</organism>
<evidence type="ECO:0008006" key="3">
    <source>
        <dbReference type="Google" id="ProtNLM"/>
    </source>
</evidence>
<protein>
    <recommendedName>
        <fullName evidence="3">Endonuclease/exonuclease/phosphatase domain-containing protein</fullName>
    </recommendedName>
</protein>
<evidence type="ECO:0000313" key="1">
    <source>
        <dbReference type="EMBL" id="KIH51800.1"/>
    </source>
</evidence>
<keyword evidence="2" id="KW-1185">Reference proteome</keyword>